<dbReference type="PANTHER" id="PTHR43179">
    <property type="entry name" value="RHAMNOSYLTRANSFERASE WBBL"/>
    <property type="match status" value="1"/>
</dbReference>
<keyword evidence="3 5" id="KW-0808">Transferase</keyword>
<dbReference type="AlphaFoldDB" id="A0A502BVB0"/>
<dbReference type="GO" id="GO:0016757">
    <property type="term" value="F:glycosyltransferase activity"/>
    <property type="evidence" value="ECO:0007669"/>
    <property type="project" value="UniProtKB-KW"/>
</dbReference>
<dbReference type="Pfam" id="PF00535">
    <property type="entry name" value="Glycos_transf_2"/>
    <property type="match status" value="1"/>
</dbReference>
<evidence type="ECO:0000256" key="1">
    <source>
        <dbReference type="ARBA" id="ARBA00006739"/>
    </source>
</evidence>
<dbReference type="InterPro" id="IPR029044">
    <property type="entry name" value="Nucleotide-diphossugar_trans"/>
</dbReference>
<proteinExistence type="inferred from homology"/>
<comment type="caution">
    <text evidence="5">The sequence shown here is derived from an EMBL/GenBank/DDBJ whole genome shotgun (WGS) entry which is preliminary data.</text>
</comment>
<dbReference type="RefSeq" id="WP_140903515.1">
    <property type="nucleotide sequence ID" value="NZ_JBHTMD010000017.1"/>
</dbReference>
<keyword evidence="6" id="KW-1185">Reference proteome</keyword>
<dbReference type="SUPFAM" id="SSF53448">
    <property type="entry name" value="Nucleotide-diphospho-sugar transferases"/>
    <property type="match status" value="1"/>
</dbReference>
<evidence type="ECO:0000313" key="6">
    <source>
        <dbReference type="Proteomes" id="UP000315388"/>
    </source>
</evidence>
<reference evidence="5 6" key="1">
    <citation type="journal article" date="2003" name="Int. J. Syst. Evol. Microbiol.">
        <title>Towards a standardized format for the description of a novel species (of an established genus): Ochrobactrum gallinifaecis sp. nov.</title>
        <authorList>
            <person name="Kampfer P."/>
            <person name="Buczolits S."/>
            <person name="Albrecht A."/>
            <person name="Busse H.J."/>
            <person name="Stackebrandt E."/>
        </authorList>
    </citation>
    <scope>NUCLEOTIDE SEQUENCE [LARGE SCALE GENOMIC DNA]</scope>
    <source>
        <strain evidence="5 6">ISO 196</strain>
    </source>
</reference>
<dbReference type="Proteomes" id="UP000315388">
    <property type="component" value="Unassembled WGS sequence"/>
</dbReference>
<gene>
    <name evidence="5" type="ORF">FHY56_02155</name>
</gene>
<organism evidence="5 6">
    <name type="scientific">Brucella gallinifaecis</name>
    <dbReference type="NCBI Taxonomy" id="215590"/>
    <lineage>
        <taxon>Bacteria</taxon>
        <taxon>Pseudomonadati</taxon>
        <taxon>Pseudomonadota</taxon>
        <taxon>Alphaproteobacteria</taxon>
        <taxon>Hyphomicrobiales</taxon>
        <taxon>Brucellaceae</taxon>
        <taxon>Brucella/Ochrobactrum group</taxon>
        <taxon>Brucella</taxon>
    </lineage>
</organism>
<name>A0A502BVB0_9HYPH</name>
<evidence type="ECO:0000256" key="2">
    <source>
        <dbReference type="ARBA" id="ARBA00022676"/>
    </source>
</evidence>
<dbReference type="Gene3D" id="3.90.550.10">
    <property type="entry name" value="Spore Coat Polysaccharide Biosynthesis Protein SpsA, Chain A"/>
    <property type="match status" value="1"/>
</dbReference>
<keyword evidence="2" id="KW-0328">Glycosyltransferase</keyword>
<dbReference type="InterPro" id="IPR001173">
    <property type="entry name" value="Glyco_trans_2-like"/>
</dbReference>
<evidence type="ECO:0000313" key="5">
    <source>
        <dbReference type="EMBL" id="TPF77176.1"/>
    </source>
</evidence>
<comment type="similarity">
    <text evidence="1">Belongs to the glycosyltransferase 2 family.</text>
</comment>
<evidence type="ECO:0000259" key="4">
    <source>
        <dbReference type="Pfam" id="PF00535"/>
    </source>
</evidence>
<feature type="domain" description="Glycosyltransferase 2-like" evidence="4">
    <location>
        <begin position="10"/>
        <end position="111"/>
    </location>
</feature>
<dbReference type="PANTHER" id="PTHR43179:SF12">
    <property type="entry name" value="GALACTOFURANOSYLTRANSFERASE GLFT2"/>
    <property type="match status" value="1"/>
</dbReference>
<dbReference type="OrthoDB" id="9811222at2"/>
<protein>
    <submittedName>
        <fullName evidence="5">Glycosyltransferase</fullName>
    </submittedName>
</protein>
<dbReference type="EMBL" id="VEWJ01000001">
    <property type="protein sequence ID" value="TPF77176.1"/>
    <property type="molecule type" value="Genomic_DNA"/>
</dbReference>
<sequence>MSRENPYIDAVVVTFNRLEKLKSCISAINAQSITVRTIHVVDNNSTDGTREWLLENAKTLNITPHLLNHNGGGAGGFNAGIRAACNVGADWIWVMDDDVYPKSDCLKAVVNSPFFVQHTKGIKNIGFLSSRVEWTDGSVCLMNIPVSKWPPNGAFHEAPSALPCLSNSFVSCFITREGVERVGLPVKEFFIWYDDTEYTRRLSYNFECYYLDNSVVVHDTPNNNLPDYSQITHQNLWKYKCDIRNVAAFESAVGRRTDKLIALRYVLKNSWMAYKASKSLKIYRVLLLSGFRGIFWHYKKLIEYI</sequence>
<evidence type="ECO:0000256" key="3">
    <source>
        <dbReference type="ARBA" id="ARBA00022679"/>
    </source>
</evidence>
<accession>A0A502BVB0</accession>